<sequence>MRQAFAIPAFRRLFVALAATMVADSVLLLSFGIMTKELTGSNGAAGMAIFWVVAPSLVAPLLGWVVDQFPRRRFLLGAYPLAAASLVPLAWVRDAGHVWIVYAVAFAYGVALVMLPGAVIGLLKLIVPEEQLVHANAASSTFREGLRLFGPLLGASMYALWGMDSVIVLVACAYVVAIIAVSTLRLGDDVVTPPEMHWRHEFVAGLTHVYRDKLLWWPMLAIAGCIFAFGFLESLVYAVTDAFGQPATFVGVIVSIQGVGALAGGLLSSRIIQRVGHVQAIVVSLGLFVVSLAVMALAPTLPLVVAGAVPLGFGLPVLIVAINTLVQIRTPNRLMARVSTTLDALIGTPQIISIAIGAGLVAVVDYRVLLAAMAVAVAAIGLPLAVWSRRQPGVPAGSLRPDAPAAAAAE</sequence>
<dbReference type="PROSITE" id="PS50850">
    <property type="entry name" value="MFS"/>
    <property type="match status" value="1"/>
</dbReference>
<feature type="transmembrane region" description="Helical" evidence="6">
    <location>
        <begin position="214"/>
        <end position="237"/>
    </location>
</feature>
<feature type="transmembrane region" description="Helical" evidence="6">
    <location>
        <begin position="368"/>
        <end position="387"/>
    </location>
</feature>
<dbReference type="PANTHER" id="PTHR23513:SF6">
    <property type="entry name" value="MAJOR FACILITATOR SUPERFAMILY ASSOCIATED DOMAIN-CONTAINING PROTEIN"/>
    <property type="match status" value="1"/>
</dbReference>
<dbReference type="InterPro" id="IPR036259">
    <property type="entry name" value="MFS_trans_sf"/>
</dbReference>
<dbReference type="Gene3D" id="1.20.1250.20">
    <property type="entry name" value="MFS general substrate transporter like domains"/>
    <property type="match status" value="1"/>
</dbReference>
<dbReference type="CDD" id="cd06173">
    <property type="entry name" value="MFS_MefA_like"/>
    <property type="match status" value="1"/>
</dbReference>
<dbReference type="AlphaFoldDB" id="W9GVG6"/>
<evidence type="ECO:0000256" key="6">
    <source>
        <dbReference type="SAM" id="Phobius"/>
    </source>
</evidence>
<dbReference type="InterPro" id="IPR020846">
    <property type="entry name" value="MFS_dom"/>
</dbReference>
<keyword evidence="5 6" id="KW-0472">Membrane</keyword>
<proteinExistence type="predicted"/>
<dbReference type="Pfam" id="PF07690">
    <property type="entry name" value="MFS_1"/>
    <property type="match status" value="2"/>
</dbReference>
<protein>
    <submittedName>
        <fullName evidence="8">MFS transporter</fullName>
    </submittedName>
</protein>
<comment type="subcellular location">
    <subcellularLocation>
        <location evidence="1">Cell membrane</location>
        <topology evidence="1">Multi-pass membrane protein</topology>
    </subcellularLocation>
</comment>
<dbReference type="GO" id="GO:0022857">
    <property type="term" value="F:transmembrane transporter activity"/>
    <property type="evidence" value="ECO:0007669"/>
    <property type="project" value="InterPro"/>
</dbReference>
<evidence type="ECO:0000256" key="4">
    <source>
        <dbReference type="ARBA" id="ARBA00022989"/>
    </source>
</evidence>
<feature type="transmembrane region" description="Helical" evidence="6">
    <location>
        <begin position="12"/>
        <end position="33"/>
    </location>
</feature>
<dbReference type="RefSeq" id="WP_034712232.1">
    <property type="nucleotide sequence ID" value="NZ_AWQS01000003.1"/>
</dbReference>
<dbReference type="EMBL" id="AWQS01000003">
    <property type="protein sequence ID" value="EWT07869.1"/>
    <property type="molecule type" value="Genomic_DNA"/>
</dbReference>
<evidence type="ECO:0000256" key="2">
    <source>
        <dbReference type="ARBA" id="ARBA00022475"/>
    </source>
</evidence>
<dbReference type="InterPro" id="IPR011701">
    <property type="entry name" value="MFS"/>
</dbReference>
<dbReference type="OrthoDB" id="3460055at2"/>
<evidence type="ECO:0000313" key="8">
    <source>
        <dbReference type="EMBL" id="EWT07869.1"/>
    </source>
</evidence>
<evidence type="ECO:0000313" key="9">
    <source>
        <dbReference type="Proteomes" id="UP000019494"/>
    </source>
</evidence>
<dbReference type="GO" id="GO:0005886">
    <property type="term" value="C:plasma membrane"/>
    <property type="evidence" value="ECO:0007669"/>
    <property type="project" value="UniProtKB-SubCell"/>
</dbReference>
<dbReference type="PANTHER" id="PTHR23513">
    <property type="entry name" value="INTEGRAL MEMBRANE EFFLUX PROTEIN-RELATED"/>
    <property type="match status" value="1"/>
</dbReference>
<feature type="transmembrane region" description="Helical" evidence="6">
    <location>
        <begin position="338"/>
        <end position="362"/>
    </location>
</feature>
<gene>
    <name evidence="8" type="ORF">N864_19680</name>
</gene>
<feature type="transmembrane region" description="Helical" evidence="6">
    <location>
        <begin position="304"/>
        <end position="326"/>
    </location>
</feature>
<keyword evidence="9" id="KW-1185">Reference proteome</keyword>
<organism evidence="8 9">
    <name type="scientific">Intrasporangium chromatireducens Q5-1</name>
    <dbReference type="NCBI Taxonomy" id="584657"/>
    <lineage>
        <taxon>Bacteria</taxon>
        <taxon>Bacillati</taxon>
        <taxon>Actinomycetota</taxon>
        <taxon>Actinomycetes</taxon>
        <taxon>Micrococcales</taxon>
        <taxon>Intrasporangiaceae</taxon>
        <taxon>Intrasporangium</taxon>
    </lineage>
</organism>
<keyword evidence="3 6" id="KW-0812">Transmembrane</keyword>
<dbReference type="SUPFAM" id="SSF103473">
    <property type="entry name" value="MFS general substrate transporter"/>
    <property type="match status" value="1"/>
</dbReference>
<feature type="transmembrane region" description="Helical" evidence="6">
    <location>
        <begin position="249"/>
        <end position="268"/>
    </location>
</feature>
<keyword evidence="4 6" id="KW-1133">Transmembrane helix</keyword>
<evidence type="ECO:0000256" key="3">
    <source>
        <dbReference type="ARBA" id="ARBA00022692"/>
    </source>
</evidence>
<dbReference type="Proteomes" id="UP000019494">
    <property type="component" value="Unassembled WGS sequence"/>
</dbReference>
<comment type="caution">
    <text evidence="8">The sequence shown here is derived from an EMBL/GenBank/DDBJ whole genome shotgun (WGS) entry which is preliminary data.</text>
</comment>
<keyword evidence="2" id="KW-1003">Cell membrane</keyword>
<evidence type="ECO:0000259" key="7">
    <source>
        <dbReference type="PROSITE" id="PS50850"/>
    </source>
</evidence>
<evidence type="ECO:0000256" key="1">
    <source>
        <dbReference type="ARBA" id="ARBA00004651"/>
    </source>
</evidence>
<evidence type="ECO:0000256" key="5">
    <source>
        <dbReference type="ARBA" id="ARBA00023136"/>
    </source>
</evidence>
<feature type="domain" description="Major facilitator superfamily (MFS) profile" evidence="7">
    <location>
        <begin position="175"/>
        <end position="410"/>
    </location>
</feature>
<feature type="transmembrane region" description="Helical" evidence="6">
    <location>
        <begin position="45"/>
        <end position="66"/>
    </location>
</feature>
<name>W9GVG6_9MICO</name>
<accession>W9GVG6</accession>
<reference evidence="9" key="1">
    <citation type="submission" date="2013-08" db="EMBL/GenBank/DDBJ databases">
        <title>Intrasporangium oryzae NRRL B-24470.</title>
        <authorList>
            <person name="Liu H."/>
            <person name="Wang G."/>
        </authorList>
    </citation>
    <scope>NUCLEOTIDE SEQUENCE [LARGE SCALE GENOMIC DNA]</scope>
    <source>
        <strain evidence="9">Q5-1</strain>
    </source>
</reference>
<feature type="transmembrane region" description="Helical" evidence="6">
    <location>
        <begin position="280"/>
        <end position="298"/>
    </location>
</feature>
<feature type="transmembrane region" description="Helical" evidence="6">
    <location>
        <begin position="167"/>
        <end position="187"/>
    </location>
</feature>
<feature type="transmembrane region" description="Helical" evidence="6">
    <location>
        <begin position="98"/>
        <end position="123"/>
    </location>
</feature>